<comment type="caution">
    <text evidence="2">The sequence shown here is derived from an EMBL/GenBank/DDBJ whole genome shotgun (WGS) entry which is preliminary data.</text>
</comment>
<organism evidence="2 3">
    <name type="scientific">Fusarium torreyae</name>
    <dbReference type="NCBI Taxonomy" id="1237075"/>
    <lineage>
        <taxon>Eukaryota</taxon>
        <taxon>Fungi</taxon>
        <taxon>Dikarya</taxon>
        <taxon>Ascomycota</taxon>
        <taxon>Pezizomycotina</taxon>
        <taxon>Sordariomycetes</taxon>
        <taxon>Hypocreomycetidae</taxon>
        <taxon>Hypocreales</taxon>
        <taxon>Nectriaceae</taxon>
        <taxon>Fusarium</taxon>
    </lineage>
</organism>
<feature type="compositionally biased region" description="Polar residues" evidence="1">
    <location>
        <begin position="144"/>
        <end position="155"/>
    </location>
</feature>
<dbReference type="OrthoDB" id="5397183at2759"/>
<proteinExistence type="predicted"/>
<dbReference type="EMBL" id="JAOQAZ010000009">
    <property type="protein sequence ID" value="KAJ4264061.1"/>
    <property type="molecule type" value="Genomic_DNA"/>
</dbReference>
<accession>A0A9W8S3S7</accession>
<feature type="region of interest" description="Disordered" evidence="1">
    <location>
        <begin position="206"/>
        <end position="245"/>
    </location>
</feature>
<feature type="compositionally biased region" description="Acidic residues" evidence="1">
    <location>
        <begin position="85"/>
        <end position="95"/>
    </location>
</feature>
<dbReference type="Proteomes" id="UP001152049">
    <property type="component" value="Unassembled WGS sequence"/>
</dbReference>
<keyword evidence="3" id="KW-1185">Reference proteome</keyword>
<evidence type="ECO:0000313" key="3">
    <source>
        <dbReference type="Proteomes" id="UP001152049"/>
    </source>
</evidence>
<evidence type="ECO:0000313" key="2">
    <source>
        <dbReference type="EMBL" id="KAJ4264061.1"/>
    </source>
</evidence>
<gene>
    <name evidence="2" type="ORF">NW762_006100</name>
</gene>
<feature type="region of interest" description="Disordered" evidence="1">
    <location>
        <begin position="140"/>
        <end position="185"/>
    </location>
</feature>
<name>A0A9W8S3S7_9HYPO</name>
<reference evidence="2" key="1">
    <citation type="submission" date="2022-09" db="EMBL/GenBank/DDBJ databases">
        <title>Fusarium specimens isolated from Avocado Roots.</title>
        <authorList>
            <person name="Stajich J."/>
            <person name="Roper C."/>
            <person name="Heimlech-Rivalta G."/>
        </authorList>
    </citation>
    <scope>NUCLEOTIDE SEQUENCE</scope>
    <source>
        <strain evidence="2">CF00136</strain>
    </source>
</reference>
<feature type="region of interest" description="Disordered" evidence="1">
    <location>
        <begin position="63"/>
        <end position="99"/>
    </location>
</feature>
<dbReference type="AlphaFoldDB" id="A0A9W8S3S7"/>
<evidence type="ECO:0000256" key="1">
    <source>
        <dbReference type="SAM" id="MobiDB-lite"/>
    </source>
</evidence>
<feature type="compositionally biased region" description="Polar residues" evidence="1">
    <location>
        <begin position="1"/>
        <end position="10"/>
    </location>
</feature>
<feature type="compositionally biased region" description="Polar residues" evidence="1">
    <location>
        <begin position="230"/>
        <end position="245"/>
    </location>
</feature>
<feature type="region of interest" description="Disordered" evidence="1">
    <location>
        <begin position="1"/>
        <end position="41"/>
    </location>
</feature>
<sequence length="329" mass="37285">MSIRPNSSAQSRKRHLSQRQDPDVDMAKRQNIATDKSRSVLNDCDVLQSQGSSFTLAEILQSTNADTIESSPSSLDPSPPAPQDPYDDPYDDPELDQYLQSLRGSIPIETLGTSPYLKNDTDTFSLEQADQDALVELLKEESQEAPQQPPSSVLRSWNRESRSAEDYDPQLQHSSPQSDTDVTESNEHAPMIEDIDWSNVQEHIRHAPKRGSAADFSAANRSKVPETEPRSVTQETWVYSRSRSSAPTKSQRPAMFIGQVLLKPFKTFFDLQELLDAKAQMFRNQPDISFELFARVVYSSRENFYKKQYFRFRSLLKDCPPYINGALLG</sequence>
<protein>
    <submittedName>
        <fullName evidence="2">Uncharacterized protein</fullName>
    </submittedName>
</protein>
<feature type="compositionally biased region" description="Basic and acidic residues" evidence="1">
    <location>
        <begin position="18"/>
        <end position="28"/>
    </location>
</feature>
<feature type="compositionally biased region" description="Polar residues" evidence="1">
    <location>
        <begin position="171"/>
        <end position="180"/>
    </location>
</feature>